<accession>A0AAT9LGE5</accession>
<dbReference type="EMBL" id="CP062796">
    <property type="protein sequence ID" value="QUL99734.1"/>
    <property type="molecule type" value="Genomic_DNA"/>
</dbReference>
<evidence type="ECO:0000256" key="1">
    <source>
        <dbReference type="ARBA" id="ARBA00004496"/>
    </source>
</evidence>
<evidence type="ECO:0000256" key="7">
    <source>
        <dbReference type="SAM" id="Coils"/>
    </source>
</evidence>
<dbReference type="PANTHER" id="PTHR35794">
    <property type="entry name" value="CELL DIVISION PROTEIN DIVIVA"/>
    <property type="match status" value="1"/>
</dbReference>
<keyword evidence="6" id="KW-0131">Cell cycle</keyword>
<reference evidence="8" key="1">
    <citation type="submission" date="2020-10" db="EMBL/GenBank/DDBJ databases">
        <authorList>
            <person name="Kadnikov V."/>
            <person name="Beletsky A.V."/>
            <person name="Mardanov A.V."/>
            <person name="Karnachuk O.V."/>
            <person name="Ravin N.V."/>
        </authorList>
    </citation>
    <scope>NUCLEOTIDE SEQUENCE</scope>
    <source>
        <strain evidence="8">Bu02</strain>
    </source>
</reference>
<comment type="similarity">
    <text evidence="2">Belongs to the DivIVA family.</text>
</comment>
<dbReference type="InterPro" id="IPR019933">
    <property type="entry name" value="DivIVA_domain"/>
</dbReference>
<dbReference type="NCBIfam" id="TIGR03544">
    <property type="entry name" value="DivI1A_domain"/>
    <property type="match status" value="1"/>
</dbReference>
<evidence type="ECO:0000313" key="8">
    <source>
        <dbReference type="EMBL" id="QUL99734.1"/>
    </source>
</evidence>
<evidence type="ECO:0000256" key="6">
    <source>
        <dbReference type="ARBA" id="ARBA00023306"/>
    </source>
</evidence>
<name>A0AAT9LGE5_9FIRM</name>
<dbReference type="PANTHER" id="PTHR35794:SF2">
    <property type="entry name" value="CELL DIVISION PROTEIN DIVIVA"/>
    <property type="match status" value="1"/>
</dbReference>
<dbReference type="AlphaFoldDB" id="A0AAT9LGE5"/>
<dbReference type="GO" id="GO:0005737">
    <property type="term" value="C:cytoplasm"/>
    <property type="evidence" value="ECO:0007669"/>
    <property type="project" value="UniProtKB-SubCell"/>
</dbReference>
<organism evidence="8">
    <name type="scientific">Candidatus Fermentithermobacillus carboniphilus</name>
    <dbReference type="NCBI Taxonomy" id="3085328"/>
    <lineage>
        <taxon>Bacteria</taxon>
        <taxon>Bacillati</taxon>
        <taxon>Bacillota</taxon>
        <taxon>Candidatus Fermentithermobacillia</taxon>
        <taxon>Candidatus Fermentithermobacillales</taxon>
        <taxon>Candidatus Fermentithermobacillaceae</taxon>
        <taxon>Candidatus Fermentithermobacillus</taxon>
    </lineage>
</organism>
<dbReference type="Pfam" id="PF05103">
    <property type="entry name" value="DivIVA"/>
    <property type="match status" value="1"/>
</dbReference>
<evidence type="ECO:0000256" key="3">
    <source>
        <dbReference type="ARBA" id="ARBA00022490"/>
    </source>
</evidence>
<comment type="subcellular location">
    <subcellularLocation>
        <location evidence="1">Cytoplasm</location>
    </subcellularLocation>
</comment>
<evidence type="ECO:0000256" key="2">
    <source>
        <dbReference type="ARBA" id="ARBA00009008"/>
    </source>
</evidence>
<dbReference type="InterPro" id="IPR007793">
    <property type="entry name" value="DivIVA_fam"/>
</dbReference>
<protein>
    <submittedName>
        <fullName evidence="8">DivIVA domain-containing protein</fullName>
    </submittedName>
</protein>
<feature type="coiled-coil region" evidence="7">
    <location>
        <begin position="31"/>
        <end position="115"/>
    </location>
</feature>
<dbReference type="Gene3D" id="6.10.250.660">
    <property type="match status" value="1"/>
</dbReference>
<proteinExistence type="inferred from homology"/>
<evidence type="ECO:0000256" key="4">
    <source>
        <dbReference type="ARBA" id="ARBA00022618"/>
    </source>
</evidence>
<dbReference type="GO" id="GO:0051301">
    <property type="term" value="P:cell division"/>
    <property type="evidence" value="ECO:0007669"/>
    <property type="project" value="UniProtKB-KW"/>
</dbReference>
<sequence>MTPRITPLDIHNKEFSRSFRGYNEDEVDEFLDLVVAEFERLIRENEELQSTIAGLESRIEHYKGLEETLKNAIVLAQKAADEIKEAAAREAEAIKRQAEIRAAKIQAEASEALRKSQEGIEIQKQRLLKFRAEMKAFLESTLELLDENVNRIIAGLEDDREVKSM</sequence>
<keyword evidence="5 7" id="KW-0175">Coiled coil</keyword>
<reference evidence="8" key="2">
    <citation type="journal article" date="2023" name="Biology">
        <title>Prokaryotic Life Associated with Coal-Fire Gas Vents Revealed by Metagenomics.</title>
        <authorList>
            <person name="Kadnikov V.V."/>
            <person name="Mardanov A.V."/>
            <person name="Beletsky A.V."/>
            <person name="Karnachuk O.V."/>
            <person name="Ravin N.V."/>
        </authorList>
    </citation>
    <scope>NUCLEOTIDE SEQUENCE</scope>
    <source>
        <strain evidence="8">Bu02</strain>
    </source>
</reference>
<gene>
    <name evidence="8" type="ORF">IMF26_11035</name>
</gene>
<keyword evidence="3" id="KW-0963">Cytoplasm</keyword>
<dbReference type="KEGG" id="fcz:IMF26_11035"/>
<keyword evidence="4" id="KW-0132">Cell division</keyword>
<evidence type="ECO:0000256" key="5">
    <source>
        <dbReference type="ARBA" id="ARBA00023054"/>
    </source>
</evidence>